<dbReference type="AlphaFoldDB" id="A0A841FFK1"/>
<evidence type="ECO:0008006" key="3">
    <source>
        <dbReference type="Google" id="ProtNLM"/>
    </source>
</evidence>
<evidence type="ECO:0000313" key="1">
    <source>
        <dbReference type="EMBL" id="MBB6035046.1"/>
    </source>
</evidence>
<proteinExistence type="predicted"/>
<reference evidence="1 2" key="1">
    <citation type="submission" date="2020-08" db="EMBL/GenBank/DDBJ databases">
        <title>Genomic Encyclopedia of Type Strains, Phase IV (KMG-IV): sequencing the most valuable type-strain genomes for metagenomic binning, comparative biology and taxonomic classification.</title>
        <authorList>
            <person name="Goeker M."/>
        </authorList>
    </citation>
    <scope>NUCLEOTIDE SEQUENCE [LARGE SCALE GENOMIC DNA]</scope>
    <source>
        <strain evidence="1 2">YIM 65646</strain>
    </source>
</reference>
<sequence>MSERRRPARARRWTLWSLAGVLLLGLAAGSVVLWQHAYDLSEEQVSLRHDGRLLDGVLALPPDGDGPFGLVVFVHGDGPVDATHESHYRPLWESFAAAEPGLRFMIAVSPAVIWQRQGRYNLLAELGAEGAEPERVAEAPRDRETVLELLDRGASFEDYRAAMGDGRDMTAERWGFIQRNHTADATDDLRAAHDVPVLLMLAGHDLNVDVAETGAAYRELLPDLLVLRYPEAGHAMVDAAVERSTVQLTLTGVFAPRRLYTAGFLGDQADYLRGMA</sequence>
<dbReference type="InterPro" id="IPR029058">
    <property type="entry name" value="AB_hydrolase_fold"/>
</dbReference>
<dbReference type="Proteomes" id="UP000548476">
    <property type="component" value="Unassembled WGS sequence"/>
</dbReference>
<keyword evidence="2" id="KW-1185">Reference proteome</keyword>
<dbReference type="RefSeq" id="WP_203686511.1">
    <property type="nucleotide sequence ID" value="NZ_BONT01000059.1"/>
</dbReference>
<organism evidence="1 2">
    <name type="scientific">Phytomonospora endophytica</name>
    <dbReference type="NCBI Taxonomy" id="714109"/>
    <lineage>
        <taxon>Bacteria</taxon>
        <taxon>Bacillati</taxon>
        <taxon>Actinomycetota</taxon>
        <taxon>Actinomycetes</taxon>
        <taxon>Micromonosporales</taxon>
        <taxon>Micromonosporaceae</taxon>
        <taxon>Phytomonospora</taxon>
    </lineage>
</organism>
<dbReference type="Gene3D" id="3.40.50.1820">
    <property type="entry name" value="alpha/beta hydrolase"/>
    <property type="match status" value="2"/>
</dbReference>
<comment type="caution">
    <text evidence="1">The sequence shown here is derived from an EMBL/GenBank/DDBJ whole genome shotgun (WGS) entry which is preliminary data.</text>
</comment>
<accession>A0A841FFK1</accession>
<name>A0A841FFK1_9ACTN</name>
<dbReference type="SUPFAM" id="SSF53474">
    <property type="entry name" value="alpha/beta-Hydrolases"/>
    <property type="match status" value="1"/>
</dbReference>
<gene>
    <name evidence="1" type="ORF">HNR73_002900</name>
</gene>
<dbReference type="EMBL" id="JACHGT010000005">
    <property type="protein sequence ID" value="MBB6035046.1"/>
    <property type="molecule type" value="Genomic_DNA"/>
</dbReference>
<protein>
    <recommendedName>
        <fullName evidence="3">Alpha/beta hydrolase</fullName>
    </recommendedName>
</protein>
<evidence type="ECO:0000313" key="2">
    <source>
        <dbReference type="Proteomes" id="UP000548476"/>
    </source>
</evidence>